<dbReference type="SUPFAM" id="SSF46785">
    <property type="entry name" value="Winged helix' DNA-binding domain"/>
    <property type="match status" value="1"/>
</dbReference>
<dbReference type="Pfam" id="PF00392">
    <property type="entry name" value="GntR"/>
    <property type="match status" value="1"/>
</dbReference>
<dbReference type="PRINTS" id="PR00035">
    <property type="entry name" value="HTHGNTR"/>
</dbReference>
<dbReference type="RefSeq" id="WP_191865511.1">
    <property type="nucleotide sequence ID" value="NZ_BMZC01000003.1"/>
</dbReference>
<organism evidence="5 6">
    <name type="scientific">Paraglaciecola chathamensis</name>
    <dbReference type="NCBI Taxonomy" id="368405"/>
    <lineage>
        <taxon>Bacteria</taxon>
        <taxon>Pseudomonadati</taxon>
        <taxon>Pseudomonadota</taxon>
        <taxon>Gammaproteobacteria</taxon>
        <taxon>Alteromonadales</taxon>
        <taxon>Alteromonadaceae</taxon>
        <taxon>Paraglaciecola</taxon>
    </lineage>
</organism>
<dbReference type="InterPro" id="IPR000524">
    <property type="entry name" value="Tscrpt_reg_HTH_GntR"/>
</dbReference>
<dbReference type="AlphaFoldDB" id="A0A8H9LVJ5"/>
<dbReference type="InterPro" id="IPR036388">
    <property type="entry name" value="WH-like_DNA-bd_sf"/>
</dbReference>
<dbReference type="Gene3D" id="1.10.10.10">
    <property type="entry name" value="Winged helix-like DNA-binding domain superfamily/Winged helix DNA-binding domain"/>
    <property type="match status" value="1"/>
</dbReference>
<dbReference type="PANTHER" id="PTHR44846:SF1">
    <property type="entry name" value="MANNOSYL-D-GLYCERATE TRANSPORT_METABOLISM SYSTEM REPRESSOR MNGR-RELATED"/>
    <property type="match status" value="1"/>
</dbReference>
<dbReference type="InterPro" id="IPR050679">
    <property type="entry name" value="Bact_HTH_transcr_reg"/>
</dbReference>
<dbReference type="GO" id="GO:0045892">
    <property type="term" value="P:negative regulation of DNA-templated transcription"/>
    <property type="evidence" value="ECO:0007669"/>
    <property type="project" value="TreeGrafter"/>
</dbReference>
<evidence type="ECO:0000256" key="1">
    <source>
        <dbReference type="ARBA" id="ARBA00023015"/>
    </source>
</evidence>
<dbReference type="PROSITE" id="PS50949">
    <property type="entry name" value="HTH_GNTR"/>
    <property type="match status" value="1"/>
</dbReference>
<dbReference type="SMART" id="SM00345">
    <property type="entry name" value="HTH_GNTR"/>
    <property type="match status" value="1"/>
</dbReference>
<proteinExistence type="predicted"/>
<dbReference type="GO" id="GO:0003677">
    <property type="term" value="F:DNA binding"/>
    <property type="evidence" value="ECO:0007669"/>
    <property type="project" value="UniProtKB-KW"/>
</dbReference>
<dbReference type="EMBL" id="BMZC01000003">
    <property type="protein sequence ID" value="GGZ54585.1"/>
    <property type="molecule type" value="Genomic_DNA"/>
</dbReference>
<dbReference type="Pfam" id="PF07702">
    <property type="entry name" value="UTRA"/>
    <property type="match status" value="1"/>
</dbReference>
<name>A0A8H9LVJ5_9ALTE</name>
<reference evidence="5" key="2">
    <citation type="submission" date="2020-09" db="EMBL/GenBank/DDBJ databases">
        <authorList>
            <person name="Sun Q."/>
            <person name="Kim S."/>
        </authorList>
    </citation>
    <scope>NUCLEOTIDE SEQUENCE</scope>
    <source>
        <strain evidence="5">KCTC 32337</strain>
    </source>
</reference>
<dbReference type="Proteomes" id="UP000622604">
    <property type="component" value="Unassembled WGS sequence"/>
</dbReference>
<dbReference type="InterPro" id="IPR028978">
    <property type="entry name" value="Chorismate_lyase_/UTRA_dom_sf"/>
</dbReference>
<keyword evidence="2" id="KW-0238">DNA-binding</keyword>
<dbReference type="InterPro" id="IPR011663">
    <property type="entry name" value="UTRA"/>
</dbReference>
<keyword evidence="1" id="KW-0805">Transcription regulation</keyword>
<reference evidence="5" key="1">
    <citation type="journal article" date="2014" name="Int. J. Syst. Evol. Microbiol.">
        <title>Complete genome sequence of Corynebacterium casei LMG S-19264T (=DSM 44701T), isolated from a smear-ripened cheese.</title>
        <authorList>
            <consortium name="US DOE Joint Genome Institute (JGI-PGF)"/>
            <person name="Walter F."/>
            <person name="Albersmeier A."/>
            <person name="Kalinowski J."/>
            <person name="Ruckert C."/>
        </authorList>
    </citation>
    <scope>NUCLEOTIDE SEQUENCE</scope>
    <source>
        <strain evidence="5">KCTC 32337</strain>
    </source>
</reference>
<dbReference type="Gene3D" id="3.40.1410.10">
    <property type="entry name" value="Chorismate lyase-like"/>
    <property type="match status" value="1"/>
</dbReference>
<dbReference type="GO" id="GO:0003700">
    <property type="term" value="F:DNA-binding transcription factor activity"/>
    <property type="evidence" value="ECO:0007669"/>
    <property type="project" value="InterPro"/>
</dbReference>
<feature type="domain" description="HTH gntR-type" evidence="4">
    <location>
        <begin position="13"/>
        <end position="81"/>
    </location>
</feature>
<comment type="caution">
    <text evidence="5">The sequence shown here is derived from an EMBL/GenBank/DDBJ whole genome shotgun (WGS) entry which is preliminary data.</text>
</comment>
<protein>
    <recommendedName>
        <fullName evidence="4">HTH gntR-type domain-containing protein</fullName>
    </recommendedName>
</protein>
<evidence type="ECO:0000256" key="3">
    <source>
        <dbReference type="ARBA" id="ARBA00023163"/>
    </source>
</evidence>
<evidence type="ECO:0000313" key="6">
    <source>
        <dbReference type="Proteomes" id="UP000622604"/>
    </source>
</evidence>
<evidence type="ECO:0000256" key="2">
    <source>
        <dbReference type="ARBA" id="ARBA00023125"/>
    </source>
</evidence>
<accession>A0A8H9LVJ5</accession>
<evidence type="ECO:0000313" key="5">
    <source>
        <dbReference type="EMBL" id="GGZ54585.1"/>
    </source>
</evidence>
<sequence length="251" mass="28335">MTKIKSQSSKHALPLYQTIGETLINQILSGEYALNTLLPTEKQLCEQFSISRHTAREALRYVEKTGLVERKQGSGTLVKRNTMPEQINQFINSVKDLLAFGQHTRFEVHISDMIVLDEETAALLDTTEGHECIHIGGIRTEPHDKKLICYSNIYRRPHQDEVDEKLKDKKTAIYAVIEALDDKKIGKIEQQISACLLPEPLASQLSASANSAAMKITRRYYSVADDDLILVAQSIYPAKRFSFTSVLFPNK</sequence>
<dbReference type="CDD" id="cd07377">
    <property type="entry name" value="WHTH_GntR"/>
    <property type="match status" value="1"/>
</dbReference>
<evidence type="ECO:0000259" key="4">
    <source>
        <dbReference type="PROSITE" id="PS50949"/>
    </source>
</evidence>
<dbReference type="SMART" id="SM00866">
    <property type="entry name" value="UTRA"/>
    <property type="match status" value="1"/>
</dbReference>
<dbReference type="InterPro" id="IPR036390">
    <property type="entry name" value="WH_DNA-bd_sf"/>
</dbReference>
<dbReference type="SUPFAM" id="SSF64288">
    <property type="entry name" value="Chorismate lyase-like"/>
    <property type="match status" value="1"/>
</dbReference>
<dbReference type="PANTHER" id="PTHR44846">
    <property type="entry name" value="MANNOSYL-D-GLYCERATE TRANSPORT/METABOLISM SYSTEM REPRESSOR MNGR-RELATED"/>
    <property type="match status" value="1"/>
</dbReference>
<keyword evidence="3" id="KW-0804">Transcription</keyword>
<gene>
    <name evidence="5" type="ORF">GCM10011274_10640</name>
</gene>